<dbReference type="RefSeq" id="WP_053390984.1">
    <property type="nucleotide sequence ID" value="NZ_CP010899.1"/>
</dbReference>
<evidence type="ECO:0000313" key="2">
    <source>
        <dbReference type="Proteomes" id="UP000062963"/>
    </source>
</evidence>
<dbReference type="InterPro" id="IPR001646">
    <property type="entry name" value="5peptide_repeat"/>
</dbReference>
<name>A0A0K2JHU9_SPIKU</name>
<dbReference type="EMBL" id="CP010899">
    <property type="protein sequence ID" value="ALA97791.1"/>
    <property type="molecule type" value="Genomic_DNA"/>
</dbReference>
<dbReference type="AlphaFoldDB" id="A0A0K2JHU9"/>
<dbReference type="KEGG" id="skn:SKUN_00903"/>
<proteinExistence type="predicted"/>
<organism evidence="1 2">
    <name type="scientific">Spiroplasma kunkelii CR2-3x</name>
    <dbReference type="NCBI Taxonomy" id="273035"/>
    <lineage>
        <taxon>Bacteria</taxon>
        <taxon>Bacillati</taxon>
        <taxon>Mycoplasmatota</taxon>
        <taxon>Mollicutes</taxon>
        <taxon>Entomoplasmatales</taxon>
        <taxon>Spiroplasmataceae</taxon>
        <taxon>Spiroplasma</taxon>
    </lineage>
</organism>
<keyword evidence="2" id="KW-1185">Reference proteome</keyword>
<dbReference type="OrthoDB" id="422057at2"/>
<sequence>MKTIQNMIADLTGVTVEQEDIYLYLENEKLNLYDANLPFANLGHADLTNACLEGDKITKKTIRPINYWVGWIMTITESIKYDKLEAEHEALKSKNRTFEAEN</sequence>
<gene>
    <name evidence="1" type="ORF">SKUN_00903</name>
</gene>
<protein>
    <submittedName>
        <fullName evidence="1">Uncharacterized protein</fullName>
    </submittedName>
</protein>
<dbReference type="Proteomes" id="UP000062963">
    <property type="component" value="Chromosome"/>
</dbReference>
<reference evidence="1 2" key="1">
    <citation type="journal article" date="2015" name="Genome Announc.">
        <title>Complete Genome Sequence of Spiroplasma kunkelii Strain CR2-3x, Causal Agent of Corn Stunt Disease in Zea mays L.</title>
        <authorList>
            <person name="Davis R.E."/>
            <person name="Shao J."/>
            <person name="Dally E.L."/>
            <person name="Zhao Y."/>
            <person name="Gasparich G.E."/>
            <person name="Gaynor B.J."/>
            <person name="Athey J.C."/>
            <person name="Harrison N.A."/>
            <person name="Donofrio N."/>
        </authorList>
    </citation>
    <scope>NUCLEOTIDE SEQUENCE [LARGE SCALE GENOMIC DNA]</scope>
    <source>
        <strain evidence="1 2">CR2-3x</strain>
    </source>
</reference>
<dbReference type="STRING" id="273035.SKUN_00903"/>
<evidence type="ECO:0000313" key="1">
    <source>
        <dbReference type="EMBL" id="ALA97791.1"/>
    </source>
</evidence>
<dbReference type="Pfam" id="PF00805">
    <property type="entry name" value="Pentapeptide"/>
    <property type="match status" value="1"/>
</dbReference>
<accession>A0A0K2JHU9</accession>
<dbReference type="PATRIC" id="fig|273035.7.peg.1105"/>